<dbReference type="GO" id="GO:0005634">
    <property type="term" value="C:nucleus"/>
    <property type="evidence" value="ECO:0007669"/>
    <property type="project" value="UniProtKB-SubCell"/>
</dbReference>
<dbReference type="Gene3D" id="4.10.280.10">
    <property type="entry name" value="Helix-loop-helix DNA-binding domain"/>
    <property type="match status" value="1"/>
</dbReference>
<organism evidence="7">
    <name type="scientific">Schistocephalus solidus</name>
    <name type="common">Tapeworm</name>
    <dbReference type="NCBI Taxonomy" id="70667"/>
    <lineage>
        <taxon>Eukaryota</taxon>
        <taxon>Metazoa</taxon>
        <taxon>Spiralia</taxon>
        <taxon>Lophotrochozoa</taxon>
        <taxon>Platyhelminthes</taxon>
        <taxon>Cestoda</taxon>
        <taxon>Eucestoda</taxon>
        <taxon>Diphyllobothriidea</taxon>
        <taxon>Diphyllobothriidae</taxon>
        <taxon>Schistocephalus</taxon>
    </lineage>
</organism>
<feature type="domain" description="BHLH" evidence="6">
    <location>
        <begin position="48"/>
        <end position="100"/>
    </location>
</feature>
<evidence type="ECO:0000259" key="6">
    <source>
        <dbReference type="PROSITE" id="PS50888"/>
    </source>
</evidence>
<protein>
    <submittedName>
        <fullName evidence="7">Transcription factor AP-4</fullName>
    </submittedName>
</protein>
<proteinExistence type="predicted"/>
<evidence type="ECO:0000256" key="1">
    <source>
        <dbReference type="ARBA" id="ARBA00004123"/>
    </source>
</evidence>
<reference evidence="7" key="1">
    <citation type="submission" date="2016-01" db="EMBL/GenBank/DDBJ databases">
        <title>Reference transcriptome for the parasite Schistocephalus solidus: insights into the molecular evolution of parasitism.</title>
        <authorList>
            <person name="Hebert F.O."/>
            <person name="Grambauer S."/>
            <person name="Barber I."/>
            <person name="Landry C.R."/>
            <person name="Aubin-Horth N."/>
        </authorList>
    </citation>
    <scope>NUCLEOTIDE SEQUENCE</scope>
</reference>
<evidence type="ECO:0000256" key="3">
    <source>
        <dbReference type="ARBA" id="ARBA00023125"/>
    </source>
</evidence>
<dbReference type="InterPro" id="IPR011598">
    <property type="entry name" value="bHLH_dom"/>
</dbReference>
<dbReference type="GO" id="GO:0046983">
    <property type="term" value="F:protein dimerization activity"/>
    <property type="evidence" value="ECO:0007669"/>
    <property type="project" value="InterPro"/>
</dbReference>
<dbReference type="SUPFAM" id="SSF47459">
    <property type="entry name" value="HLH, helix-loop-helix DNA-binding domain"/>
    <property type="match status" value="1"/>
</dbReference>
<dbReference type="SMART" id="SM00353">
    <property type="entry name" value="HLH"/>
    <property type="match status" value="1"/>
</dbReference>
<dbReference type="PANTHER" id="PTHR15741">
    <property type="entry name" value="BASIC HELIX-LOOP-HELIX ZIP TRANSCRIPTION FACTOR"/>
    <property type="match status" value="1"/>
</dbReference>
<dbReference type="PROSITE" id="PS50888">
    <property type="entry name" value="BHLH"/>
    <property type="match status" value="1"/>
</dbReference>
<accession>A0A0X3Q3I6</accession>
<dbReference type="EMBL" id="GEEE01004500">
    <property type="protein sequence ID" value="JAP58725.1"/>
    <property type="molecule type" value="Transcribed_RNA"/>
</dbReference>
<comment type="subcellular location">
    <subcellularLocation>
        <location evidence="1">Nucleus</location>
    </subcellularLocation>
</comment>
<dbReference type="Pfam" id="PF00010">
    <property type="entry name" value="HLH"/>
    <property type="match status" value="1"/>
</dbReference>
<keyword evidence="2" id="KW-0805">Transcription regulation</keyword>
<dbReference type="AlphaFoldDB" id="A0A0X3Q3I6"/>
<evidence type="ECO:0000256" key="5">
    <source>
        <dbReference type="ARBA" id="ARBA00023242"/>
    </source>
</evidence>
<keyword evidence="4" id="KW-0804">Transcription</keyword>
<keyword evidence="5" id="KW-0539">Nucleus</keyword>
<dbReference type="InterPro" id="IPR036638">
    <property type="entry name" value="HLH_DNA-bd_sf"/>
</dbReference>
<name>A0A0X3Q3I6_SCHSO</name>
<dbReference type="GO" id="GO:0000978">
    <property type="term" value="F:RNA polymerase II cis-regulatory region sequence-specific DNA binding"/>
    <property type="evidence" value="ECO:0007669"/>
    <property type="project" value="TreeGrafter"/>
</dbReference>
<dbReference type="GO" id="GO:0000981">
    <property type="term" value="F:DNA-binding transcription factor activity, RNA polymerase II-specific"/>
    <property type="evidence" value="ECO:0007669"/>
    <property type="project" value="TreeGrafter"/>
</dbReference>
<sequence>MSQKAEVIDRRRYYTETREDILSKPRRSCSDYGSAKVGHLQVENEKRVRREIANCNERRRMQSINAGFENLRVLLPPVQEGEKLSKATILQLTAKFINSLLMRVTALEHQIAVYRQAGLPSAAVLADITDEVALGCGRKRRADDDKNFDLGVKVGRRNTDNDPNFTDLDDGNTSGRSSECYDNHFVCSPTSGAQRISTMSSVSPTESTSSTAARLEHLVMAIEQIEGGAPGGACEKAGPIIEPESYDTHQSALYHKFRTSMETDLRPSFASPVPETTVLKPSICPFTEEFMLNSPAELATTGIPSDTCGEKSSLSVTVEEYPSVAKLLNRPIPHKYLHRPQVVVNNSR</sequence>
<keyword evidence="3" id="KW-0238">DNA-binding</keyword>
<evidence type="ECO:0000256" key="4">
    <source>
        <dbReference type="ARBA" id="ARBA00023163"/>
    </source>
</evidence>
<evidence type="ECO:0000313" key="7">
    <source>
        <dbReference type="EMBL" id="JAP58725.1"/>
    </source>
</evidence>
<dbReference type="CDD" id="cd11419">
    <property type="entry name" value="bHLHzip_TFAP4"/>
    <property type="match status" value="1"/>
</dbReference>
<dbReference type="PANTHER" id="PTHR15741:SF27">
    <property type="entry name" value="TRANSCRIPTION FACTOR AP-4"/>
    <property type="match status" value="1"/>
</dbReference>
<gene>
    <name evidence="7" type="primary">TFAP4</name>
    <name evidence="7" type="ORF">TR88323</name>
</gene>
<evidence type="ECO:0000256" key="2">
    <source>
        <dbReference type="ARBA" id="ARBA00023015"/>
    </source>
</evidence>
<dbReference type="InterPro" id="IPR052207">
    <property type="entry name" value="Max-like/E-box_TFs"/>
</dbReference>